<evidence type="ECO:0000313" key="1">
    <source>
        <dbReference type="EMBL" id="CAB4138701.1"/>
    </source>
</evidence>
<gene>
    <name evidence="1" type="ORF">UFOVP335_13</name>
</gene>
<reference evidence="1" key="1">
    <citation type="submission" date="2020-04" db="EMBL/GenBank/DDBJ databases">
        <authorList>
            <person name="Chiriac C."/>
            <person name="Salcher M."/>
            <person name="Ghai R."/>
            <person name="Kavagutti S V."/>
        </authorList>
    </citation>
    <scope>NUCLEOTIDE SEQUENCE</scope>
</reference>
<sequence length="166" mass="18872">MPRKYPFFPAWNGKATDPGTKKFYDLCKRRWSFTNLGMYANRPMRGSKNLSVHATGFAVDMGYPATRAGRATARQAWDWLIQYSEELRICEIHDYSYLNPKQDPADKTAWGRGYRCSRGEGTKGVKVFTKDDNAGTPGGAWLHVEVSNDWESPEAFEAAWRALPKP</sequence>
<name>A0A6J5LX86_9CAUD</name>
<accession>A0A6J5LX86</accession>
<protein>
    <submittedName>
        <fullName evidence="1">Uncharacterized protein</fullName>
    </submittedName>
</protein>
<organism evidence="1">
    <name type="scientific">uncultured Caudovirales phage</name>
    <dbReference type="NCBI Taxonomy" id="2100421"/>
    <lineage>
        <taxon>Viruses</taxon>
        <taxon>Duplodnaviria</taxon>
        <taxon>Heunggongvirae</taxon>
        <taxon>Uroviricota</taxon>
        <taxon>Caudoviricetes</taxon>
        <taxon>Peduoviridae</taxon>
        <taxon>Maltschvirus</taxon>
        <taxon>Maltschvirus maltsch</taxon>
    </lineage>
</organism>
<dbReference type="EMBL" id="LR796348">
    <property type="protein sequence ID" value="CAB4138701.1"/>
    <property type="molecule type" value="Genomic_DNA"/>
</dbReference>
<proteinExistence type="predicted"/>